<keyword evidence="1" id="KW-0732">Signal</keyword>
<feature type="signal peptide" evidence="1">
    <location>
        <begin position="1"/>
        <end position="16"/>
    </location>
</feature>
<evidence type="ECO:0000313" key="3">
    <source>
        <dbReference type="Proteomes" id="UP001304300"/>
    </source>
</evidence>
<dbReference type="KEGG" id="puo:RZN69_18670"/>
<accession>A0AAQ3QV85</accession>
<proteinExistence type="predicted"/>
<gene>
    <name evidence="2" type="ORF">RZN69_18670</name>
</gene>
<protein>
    <submittedName>
        <fullName evidence="2">Transporter</fullName>
    </submittedName>
</protein>
<dbReference type="EMBL" id="CP136920">
    <property type="protein sequence ID" value="WOO40650.1"/>
    <property type="molecule type" value="Genomic_DNA"/>
</dbReference>
<reference evidence="2 3" key="1">
    <citation type="submission" date="2023-10" db="EMBL/GenBank/DDBJ databases">
        <title>Rubellicoccus peritrichatus gen. nov., sp. nov., isolated from an algae of coral reef tank.</title>
        <authorList>
            <person name="Luo J."/>
        </authorList>
    </citation>
    <scope>NUCLEOTIDE SEQUENCE [LARGE SCALE GENOMIC DNA]</scope>
    <source>
        <strain evidence="2 3">CR14</strain>
    </source>
</reference>
<dbReference type="Proteomes" id="UP001304300">
    <property type="component" value="Chromosome"/>
</dbReference>
<dbReference type="AlphaFoldDB" id="A0AAQ3QV85"/>
<organism evidence="2 3">
    <name type="scientific">Rubellicoccus peritrichatus</name>
    <dbReference type="NCBI Taxonomy" id="3080537"/>
    <lineage>
        <taxon>Bacteria</taxon>
        <taxon>Pseudomonadati</taxon>
        <taxon>Verrucomicrobiota</taxon>
        <taxon>Opitutia</taxon>
        <taxon>Puniceicoccales</taxon>
        <taxon>Cerasicoccaceae</taxon>
        <taxon>Rubellicoccus</taxon>
    </lineage>
</organism>
<evidence type="ECO:0000256" key="1">
    <source>
        <dbReference type="SAM" id="SignalP"/>
    </source>
</evidence>
<name>A0AAQ3QV85_9BACT</name>
<dbReference type="Pfam" id="PF13557">
    <property type="entry name" value="Phenol_MetA_deg"/>
    <property type="match status" value="1"/>
</dbReference>
<dbReference type="RefSeq" id="WP_317832777.1">
    <property type="nucleotide sequence ID" value="NZ_CP136920.1"/>
</dbReference>
<feature type="chain" id="PRO_5042868771" evidence="1">
    <location>
        <begin position="17"/>
        <end position="317"/>
    </location>
</feature>
<dbReference type="InterPro" id="IPR025737">
    <property type="entry name" value="FApF"/>
</dbReference>
<keyword evidence="3" id="KW-1185">Reference proteome</keyword>
<evidence type="ECO:0000313" key="2">
    <source>
        <dbReference type="EMBL" id="WOO40650.1"/>
    </source>
</evidence>
<sequence>MKLACLVCLLGSVAWAQSDPTRTDNENFEQTEVTSSDEGFSNAIRPITNPVYFDLPLPMSNIHPFFINQNMPGSISTTAGDLSLGGNFQVYAVQAEFALDETISLIAAKDGYIVFDPDSTLTSDSGFANLAAGAKWAFYYDPEDQLAVALKAIFEFPTGSRGVFQGGNYSAATPSISFIKIWDEIQVIGQVGAILPFNDSGSKEINTSWHASYNVKDFFFPLVELNTFHVVDTGNGSPRYPAQAGGAVPGIVTFEGGDLINFGASNSDQHDIVTLGFGFRVRPLDSLDVGFAFEIPLTQSNTNLMENRTTVDVVWRF</sequence>